<evidence type="ECO:0000256" key="7">
    <source>
        <dbReference type="ARBA" id="ARBA00023002"/>
    </source>
</evidence>
<evidence type="ECO:0000256" key="8">
    <source>
        <dbReference type="ARBA" id="ARBA00023008"/>
    </source>
</evidence>
<dbReference type="CDD" id="cd13901">
    <property type="entry name" value="CuRO_3_MaLCC_like"/>
    <property type="match status" value="1"/>
</dbReference>
<evidence type="ECO:0000259" key="12">
    <source>
        <dbReference type="Pfam" id="PF00394"/>
    </source>
</evidence>
<dbReference type="RefSeq" id="XP_069230568.1">
    <property type="nucleotide sequence ID" value="XM_069372471.1"/>
</dbReference>
<dbReference type="InterPro" id="IPR011706">
    <property type="entry name" value="Cu-oxidase_C"/>
</dbReference>
<comment type="cofactor">
    <cofactor evidence="2">
        <name>Cu cation</name>
        <dbReference type="ChEBI" id="CHEBI:23378"/>
    </cofactor>
</comment>
<keyword evidence="5" id="KW-0479">Metal-binding</keyword>
<proteinExistence type="inferred from homology"/>
<dbReference type="InterPro" id="IPR001117">
    <property type="entry name" value="Cu-oxidase_2nd"/>
</dbReference>
<dbReference type="InterPro" id="IPR008972">
    <property type="entry name" value="Cupredoxin"/>
</dbReference>
<organism evidence="15 16">
    <name type="scientific">Cladosporium halotolerans</name>
    <dbReference type="NCBI Taxonomy" id="1052096"/>
    <lineage>
        <taxon>Eukaryota</taxon>
        <taxon>Fungi</taxon>
        <taxon>Dikarya</taxon>
        <taxon>Ascomycota</taxon>
        <taxon>Pezizomycotina</taxon>
        <taxon>Dothideomycetes</taxon>
        <taxon>Dothideomycetidae</taxon>
        <taxon>Cladosporiales</taxon>
        <taxon>Cladosporiaceae</taxon>
        <taxon>Cladosporium</taxon>
    </lineage>
</organism>
<feature type="domain" description="Plastocyanin-like" evidence="14">
    <location>
        <begin position="77"/>
        <end position="192"/>
    </location>
</feature>
<keyword evidence="8" id="KW-0186">Copper</keyword>
<evidence type="ECO:0000256" key="11">
    <source>
        <dbReference type="SAM" id="SignalP"/>
    </source>
</evidence>
<dbReference type="GO" id="GO:0052716">
    <property type="term" value="F:hydroquinone:oxygen oxidoreductase activity"/>
    <property type="evidence" value="ECO:0007669"/>
    <property type="project" value="UniProtKB-EC"/>
</dbReference>
<evidence type="ECO:0000313" key="15">
    <source>
        <dbReference type="EMBL" id="KAL1587463.1"/>
    </source>
</evidence>
<keyword evidence="16" id="KW-1185">Reference proteome</keyword>
<protein>
    <recommendedName>
        <fullName evidence="4">laccase</fullName>
        <ecNumber evidence="4">1.10.3.2</ecNumber>
    </recommendedName>
</protein>
<dbReference type="PANTHER" id="PTHR11709">
    <property type="entry name" value="MULTI-COPPER OXIDASE"/>
    <property type="match status" value="1"/>
</dbReference>
<dbReference type="FunFam" id="2.60.40.420:FF:000021">
    <property type="entry name" value="Extracellular dihydrogeodin oxidase/laccase"/>
    <property type="match status" value="1"/>
</dbReference>
<dbReference type="EMBL" id="JAAQHG020000010">
    <property type="protein sequence ID" value="KAL1587463.1"/>
    <property type="molecule type" value="Genomic_DNA"/>
</dbReference>
<evidence type="ECO:0000313" key="16">
    <source>
        <dbReference type="Proteomes" id="UP000803884"/>
    </source>
</evidence>
<evidence type="ECO:0000256" key="9">
    <source>
        <dbReference type="ARBA" id="ARBA00023180"/>
    </source>
</evidence>
<name>A0AB34KW00_9PEZI</name>
<sequence>MKFSHACRFGSAVFVALSSLVSAAPNPFALESRQTADSACRNGPFSRACWQSGYSIATDFDNKVPPNGRERVYDLEITNTTMAPDGFERLVMAINGQYPGPTLEANWGDTMVVNVKNSLQHNGTSMHWHGVRMLNSCQHDGVNGVTECPIPPGGTVQYRFRCTQHGTSWYHSHFSAQYGDGIVGALVIHGPASANYDHDLGPMTLTDWFHETVFALNVRALHSTTGPPVADTGLINGTMKGEFGGKYHVATVKKGKKHRLRLINTGIDNNFHVSIDGHNFTVITSDFVPIKPYVTNSISINIGQRYDIIINANQAVGNYWLRADVATNCGRNRNPTNIKSIIRYEGAPDEEPTSQNTITKSIACFDESVAPYAPNQVPQDKFNEAIKRFTMDFNVSTVNGPLIQWLINGSDIRVDWSKPTLEYVQDSNYTFESKMNVFEINEKDAWTFWLVQTVQGDPVNLPHPMHLHTDTVADYYVIGQGSGVWDGSTTELKFNNPPRRDTALLPAGGWLIMGFPADNPGAWLVHCHIPWHVGQGLSWQFLERKDEILDTLGDLSDFNSNCDSWREYWDVPANPNRPYEMDDSGL</sequence>
<dbReference type="Pfam" id="PF07731">
    <property type="entry name" value="Cu-oxidase_2"/>
    <property type="match status" value="1"/>
</dbReference>
<gene>
    <name evidence="15" type="ORF">WHR41_03865</name>
</gene>
<dbReference type="GO" id="GO:0005507">
    <property type="term" value="F:copper ion binding"/>
    <property type="evidence" value="ECO:0007669"/>
    <property type="project" value="InterPro"/>
</dbReference>
<keyword evidence="9" id="KW-0325">Glycoprotein</keyword>
<keyword evidence="7" id="KW-0560">Oxidoreductase</keyword>
<dbReference type="PANTHER" id="PTHR11709:SF87">
    <property type="entry name" value="LACCASE"/>
    <property type="match status" value="1"/>
</dbReference>
<dbReference type="Pfam" id="PF07732">
    <property type="entry name" value="Cu-oxidase_3"/>
    <property type="match status" value="1"/>
</dbReference>
<dbReference type="FunFam" id="2.60.40.420:FF:000038">
    <property type="entry name" value="Extracellular dihydrogeodin oxidase/laccase"/>
    <property type="match status" value="1"/>
</dbReference>
<comment type="caution">
    <text evidence="15">The sequence shown here is derived from an EMBL/GenBank/DDBJ whole genome shotgun (WGS) entry which is preliminary data.</text>
</comment>
<dbReference type="Gene3D" id="2.60.40.420">
    <property type="entry name" value="Cupredoxins - blue copper proteins"/>
    <property type="match status" value="3"/>
</dbReference>
<keyword evidence="10" id="KW-0439">Lignin degradation</keyword>
<dbReference type="InterPro" id="IPR033138">
    <property type="entry name" value="Cu_oxidase_CS"/>
</dbReference>
<evidence type="ECO:0000256" key="2">
    <source>
        <dbReference type="ARBA" id="ARBA00001935"/>
    </source>
</evidence>
<dbReference type="AlphaFoldDB" id="A0AB34KW00"/>
<evidence type="ECO:0000256" key="3">
    <source>
        <dbReference type="ARBA" id="ARBA00010609"/>
    </source>
</evidence>
<dbReference type="PROSITE" id="PS00079">
    <property type="entry name" value="MULTICOPPER_OXIDASE1"/>
    <property type="match status" value="1"/>
</dbReference>
<feature type="signal peptide" evidence="11">
    <location>
        <begin position="1"/>
        <end position="23"/>
    </location>
</feature>
<evidence type="ECO:0000256" key="5">
    <source>
        <dbReference type="ARBA" id="ARBA00022723"/>
    </source>
</evidence>
<evidence type="ECO:0000256" key="1">
    <source>
        <dbReference type="ARBA" id="ARBA00000349"/>
    </source>
</evidence>
<feature type="chain" id="PRO_5044286909" description="laccase" evidence="11">
    <location>
        <begin position="24"/>
        <end position="586"/>
    </location>
</feature>
<evidence type="ECO:0000259" key="13">
    <source>
        <dbReference type="Pfam" id="PF07731"/>
    </source>
</evidence>
<feature type="domain" description="Plastocyanin-like" evidence="12">
    <location>
        <begin position="202"/>
        <end position="347"/>
    </location>
</feature>
<dbReference type="CDD" id="cd13880">
    <property type="entry name" value="CuRO_2_MaLCC_like"/>
    <property type="match status" value="1"/>
</dbReference>
<dbReference type="EC" id="1.10.3.2" evidence="4"/>
<evidence type="ECO:0000256" key="6">
    <source>
        <dbReference type="ARBA" id="ARBA00022737"/>
    </source>
</evidence>
<keyword evidence="11" id="KW-0732">Signal</keyword>
<evidence type="ECO:0000259" key="14">
    <source>
        <dbReference type="Pfam" id="PF07732"/>
    </source>
</evidence>
<feature type="domain" description="Plastocyanin-like" evidence="13">
    <location>
        <begin position="415"/>
        <end position="546"/>
    </location>
</feature>
<dbReference type="SUPFAM" id="SSF49503">
    <property type="entry name" value="Cupredoxins"/>
    <property type="match status" value="3"/>
</dbReference>
<dbReference type="PROSITE" id="PS00080">
    <property type="entry name" value="MULTICOPPER_OXIDASE2"/>
    <property type="match status" value="1"/>
</dbReference>
<dbReference type="GeneID" id="96005309"/>
<dbReference type="GO" id="GO:0046274">
    <property type="term" value="P:lignin catabolic process"/>
    <property type="evidence" value="ECO:0007669"/>
    <property type="project" value="UniProtKB-KW"/>
</dbReference>
<reference evidence="15 16" key="1">
    <citation type="journal article" date="2020" name="Microbiol. Resour. Announc.">
        <title>Draft Genome Sequence of a Cladosporium Species Isolated from the Mesophotic Ascidian Didemnum maculosum.</title>
        <authorList>
            <person name="Gioti A."/>
            <person name="Siaperas R."/>
            <person name="Nikolaivits E."/>
            <person name="Le Goff G."/>
            <person name="Ouazzani J."/>
            <person name="Kotoulas G."/>
            <person name="Topakas E."/>
        </authorList>
    </citation>
    <scope>NUCLEOTIDE SEQUENCE [LARGE SCALE GENOMIC DNA]</scope>
    <source>
        <strain evidence="15 16">TM138-S3</strain>
    </source>
</reference>
<evidence type="ECO:0000256" key="4">
    <source>
        <dbReference type="ARBA" id="ARBA00012297"/>
    </source>
</evidence>
<accession>A0AB34KW00</accession>
<dbReference type="Pfam" id="PF00394">
    <property type="entry name" value="Cu-oxidase"/>
    <property type="match status" value="1"/>
</dbReference>
<dbReference type="InterPro" id="IPR045087">
    <property type="entry name" value="Cu-oxidase_fam"/>
</dbReference>
<dbReference type="InterPro" id="IPR011707">
    <property type="entry name" value="Cu-oxidase-like_N"/>
</dbReference>
<comment type="catalytic activity">
    <reaction evidence="1">
        <text>4 hydroquinone + O2 = 4 benzosemiquinone + 2 H2O</text>
        <dbReference type="Rhea" id="RHEA:11276"/>
        <dbReference type="ChEBI" id="CHEBI:15377"/>
        <dbReference type="ChEBI" id="CHEBI:15379"/>
        <dbReference type="ChEBI" id="CHEBI:17594"/>
        <dbReference type="ChEBI" id="CHEBI:17977"/>
        <dbReference type="EC" id="1.10.3.2"/>
    </reaction>
</comment>
<keyword evidence="6" id="KW-0677">Repeat</keyword>
<dbReference type="CDD" id="cd13854">
    <property type="entry name" value="CuRO_1_MaLCC_like"/>
    <property type="match status" value="1"/>
</dbReference>
<dbReference type="InterPro" id="IPR002355">
    <property type="entry name" value="Cu_oxidase_Cu_BS"/>
</dbReference>
<evidence type="ECO:0000256" key="10">
    <source>
        <dbReference type="ARBA" id="ARBA00023185"/>
    </source>
</evidence>
<comment type="similarity">
    <text evidence="3">Belongs to the multicopper oxidase family.</text>
</comment>
<dbReference type="Proteomes" id="UP000803884">
    <property type="component" value="Unassembled WGS sequence"/>
</dbReference>